<accession>A0A8C9K1Z7</accession>
<evidence type="ECO:0000256" key="22">
    <source>
        <dbReference type="ARBA" id="ARBA00048679"/>
    </source>
</evidence>
<dbReference type="GO" id="GO:0030308">
    <property type="term" value="P:negative regulation of cell growth"/>
    <property type="evidence" value="ECO:0007669"/>
    <property type="project" value="Ensembl"/>
</dbReference>
<dbReference type="InterPro" id="IPR008271">
    <property type="entry name" value="Ser/Thr_kinase_AS"/>
</dbReference>
<dbReference type="InterPro" id="IPR011009">
    <property type="entry name" value="Kinase-like_dom_sf"/>
</dbReference>
<dbReference type="GO" id="GO:0120163">
    <property type="term" value="P:negative regulation of cold-induced thermogenesis"/>
    <property type="evidence" value="ECO:0007669"/>
    <property type="project" value="Ensembl"/>
</dbReference>
<dbReference type="GO" id="GO:0030511">
    <property type="term" value="P:positive regulation of transforming growth factor beta receptor signaling pathway"/>
    <property type="evidence" value="ECO:0007669"/>
    <property type="project" value="Ensembl"/>
</dbReference>
<dbReference type="GO" id="GO:0005813">
    <property type="term" value="C:centrosome"/>
    <property type="evidence" value="ECO:0007669"/>
    <property type="project" value="Ensembl"/>
</dbReference>
<comment type="catalytic activity">
    <reaction evidence="21">
        <text>L-threonyl-[protein] + ATP = O-phospho-L-threonyl-[protein] + ADP + H(+)</text>
        <dbReference type="Rhea" id="RHEA:46608"/>
        <dbReference type="Rhea" id="RHEA-COMP:11060"/>
        <dbReference type="Rhea" id="RHEA-COMP:11605"/>
        <dbReference type="ChEBI" id="CHEBI:15378"/>
        <dbReference type="ChEBI" id="CHEBI:30013"/>
        <dbReference type="ChEBI" id="CHEBI:30616"/>
        <dbReference type="ChEBI" id="CHEBI:61977"/>
        <dbReference type="ChEBI" id="CHEBI:456216"/>
        <dbReference type="EC" id="2.7.11.1"/>
    </reaction>
</comment>
<evidence type="ECO:0000256" key="27">
    <source>
        <dbReference type="SAM" id="MobiDB-lite"/>
    </source>
</evidence>
<dbReference type="GO" id="GO:0051645">
    <property type="term" value="P:Golgi localization"/>
    <property type="evidence" value="ECO:0007669"/>
    <property type="project" value="Ensembl"/>
</dbReference>
<dbReference type="Gene3D" id="3.30.200.20">
    <property type="entry name" value="Phosphorylase Kinase, domain 1"/>
    <property type="match status" value="1"/>
</dbReference>
<dbReference type="GO" id="GO:0000287">
    <property type="term" value="F:magnesium ion binding"/>
    <property type="evidence" value="ECO:0007669"/>
    <property type="project" value="Ensembl"/>
</dbReference>
<dbReference type="GeneTree" id="ENSGT00940000158050"/>
<dbReference type="GO" id="GO:0071493">
    <property type="term" value="P:cellular response to UV-B"/>
    <property type="evidence" value="ECO:0007669"/>
    <property type="project" value="Ensembl"/>
</dbReference>
<feature type="region of interest" description="Disordered" evidence="27">
    <location>
        <begin position="363"/>
        <end position="387"/>
    </location>
</feature>
<reference evidence="29" key="2">
    <citation type="submission" date="2025-09" db="UniProtKB">
        <authorList>
            <consortium name="Ensembl"/>
        </authorList>
    </citation>
    <scope>IDENTIFICATION</scope>
</reference>
<dbReference type="GO" id="GO:0051896">
    <property type="term" value="P:regulation of phosphatidylinositol 3-kinase/protein kinase B signal transduction"/>
    <property type="evidence" value="ECO:0007669"/>
    <property type="project" value="Ensembl"/>
</dbReference>
<dbReference type="GO" id="GO:0005739">
    <property type="term" value="C:mitochondrion"/>
    <property type="evidence" value="ECO:0007669"/>
    <property type="project" value="Ensembl"/>
</dbReference>
<feature type="domain" description="Protein kinase" evidence="28">
    <location>
        <begin position="49"/>
        <end position="303"/>
    </location>
</feature>
<dbReference type="GO" id="GO:0043276">
    <property type="term" value="P:anoikis"/>
    <property type="evidence" value="ECO:0007669"/>
    <property type="project" value="Ensembl"/>
</dbReference>
<protein>
    <recommendedName>
        <fullName evidence="24">Serine/threonine-protein kinase STK11</fullName>
        <ecNumber evidence="6">2.7.11.1</ecNumber>
    </recommendedName>
</protein>
<dbReference type="GO" id="GO:0060770">
    <property type="term" value="P:negative regulation of epithelial cell proliferation involved in prostate gland development"/>
    <property type="evidence" value="ECO:0007669"/>
    <property type="project" value="Ensembl"/>
</dbReference>
<evidence type="ECO:0000256" key="19">
    <source>
        <dbReference type="ARBA" id="ARBA00023242"/>
    </source>
</evidence>
<dbReference type="SUPFAM" id="SSF56112">
    <property type="entry name" value="Protein kinase-like (PK-like)"/>
    <property type="match status" value="1"/>
</dbReference>
<dbReference type="GO" id="GO:0005929">
    <property type="term" value="C:cilium"/>
    <property type="evidence" value="ECO:0007669"/>
    <property type="project" value="Ensembl"/>
</dbReference>
<proteinExistence type="inferred from homology"/>
<dbReference type="PANTHER" id="PTHR24346">
    <property type="entry name" value="MAP/MICROTUBULE AFFINITY-REGULATING KINASE"/>
    <property type="match status" value="1"/>
</dbReference>
<dbReference type="InterPro" id="IPR017441">
    <property type="entry name" value="Protein_kinase_ATP_BS"/>
</dbReference>
<dbReference type="PROSITE" id="PS50011">
    <property type="entry name" value="PROTEIN_KINASE_DOM"/>
    <property type="match status" value="1"/>
</dbReference>
<dbReference type="GO" id="GO:0140535">
    <property type="term" value="C:intracellular protein-containing complex"/>
    <property type="evidence" value="ECO:0007669"/>
    <property type="project" value="Ensembl"/>
</dbReference>
<dbReference type="SMART" id="SM00220">
    <property type="entry name" value="S_TKc"/>
    <property type="match status" value="1"/>
</dbReference>
<evidence type="ECO:0000256" key="6">
    <source>
        <dbReference type="ARBA" id="ARBA00012513"/>
    </source>
</evidence>
<dbReference type="GO" id="GO:1904262">
    <property type="term" value="P:negative regulation of TORC1 signaling"/>
    <property type="evidence" value="ECO:0007669"/>
    <property type="project" value="Ensembl"/>
</dbReference>
<name>A0A8C9K1Z7_PANTA</name>
<dbReference type="GO" id="GO:0050852">
    <property type="term" value="P:T cell receptor signaling pathway"/>
    <property type="evidence" value="ECO:0007669"/>
    <property type="project" value="Ensembl"/>
</dbReference>
<keyword evidence="16 25" id="KW-0067">ATP-binding</keyword>
<organism evidence="29 30">
    <name type="scientific">Panthera tigris altaica</name>
    <name type="common">Siberian tiger</name>
    <dbReference type="NCBI Taxonomy" id="74533"/>
    <lineage>
        <taxon>Eukaryota</taxon>
        <taxon>Metazoa</taxon>
        <taxon>Chordata</taxon>
        <taxon>Craniata</taxon>
        <taxon>Vertebrata</taxon>
        <taxon>Euteleostomi</taxon>
        <taxon>Mammalia</taxon>
        <taxon>Eutheria</taxon>
        <taxon>Laurasiatheria</taxon>
        <taxon>Carnivora</taxon>
        <taxon>Feliformia</taxon>
        <taxon>Felidae</taxon>
        <taxon>Pantherinae</taxon>
        <taxon>Panthera</taxon>
    </lineage>
</organism>
<dbReference type="GO" id="GO:0030275">
    <property type="term" value="F:LRR domain binding"/>
    <property type="evidence" value="ECO:0007669"/>
    <property type="project" value="Ensembl"/>
</dbReference>
<evidence type="ECO:0000313" key="29">
    <source>
        <dbReference type="Ensembl" id="ENSPTIP00000011940.1"/>
    </source>
</evidence>
<dbReference type="PROSITE" id="PS00108">
    <property type="entry name" value="PROTEIN_KINASE_ST"/>
    <property type="match status" value="1"/>
</dbReference>
<dbReference type="GO" id="GO:0034504">
    <property type="term" value="P:protein localization to nucleus"/>
    <property type="evidence" value="ECO:0007669"/>
    <property type="project" value="Ensembl"/>
</dbReference>
<evidence type="ECO:0000256" key="21">
    <source>
        <dbReference type="ARBA" id="ARBA00047899"/>
    </source>
</evidence>
<dbReference type="Gene3D" id="1.10.510.10">
    <property type="entry name" value="Transferase(Phosphotransferase) domain 1"/>
    <property type="match status" value="1"/>
</dbReference>
<comment type="similarity">
    <text evidence="5">Belongs to the protein kinase superfamily. CAMK Ser/Thr protein kinase family. LKB1 subfamily.</text>
</comment>
<keyword evidence="14" id="KW-0227">DNA damage</keyword>
<keyword evidence="13 25" id="KW-0547">Nucleotide-binding</keyword>
<keyword evidence="11" id="KW-0053">Apoptosis</keyword>
<comment type="function">
    <text evidence="23">Has a role in spermiogenesis.</text>
</comment>
<keyword evidence="9" id="KW-0597">Phosphoprotein</keyword>
<dbReference type="GO" id="GO:0010212">
    <property type="term" value="P:response to ionizing radiation"/>
    <property type="evidence" value="ECO:0007669"/>
    <property type="project" value="Ensembl"/>
</dbReference>
<keyword evidence="12" id="KW-0479">Metal-binding</keyword>
<comment type="cofactor">
    <cofactor evidence="2">
        <name>Mg(2+)</name>
        <dbReference type="ChEBI" id="CHEBI:18420"/>
    </cofactor>
</comment>
<dbReference type="GO" id="GO:0072332">
    <property type="term" value="P:intrinsic apoptotic signaling pathway by p53 class mediator"/>
    <property type="evidence" value="ECO:0007669"/>
    <property type="project" value="Ensembl"/>
</dbReference>
<evidence type="ECO:0000256" key="2">
    <source>
        <dbReference type="ARBA" id="ARBA00001946"/>
    </source>
</evidence>
<keyword evidence="18" id="KW-0464">Manganese</keyword>
<keyword evidence="10" id="KW-0808">Transferase</keyword>
<evidence type="ECO:0000256" key="15">
    <source>
        <dbReference type="ARBA" id="ARBA00022777"/>
    </source>
</evidence>
<comment type="subcellular location">
    <subcellularLocation>
        <location evidence="4">Cytoplasm</location>
    </subcellularLocation>
    <subcellularLocation>
        <location evidence="3">Nucleus</location>
    </subcellularLocation>
</comment>
<evidence type="ECO:0000256" key="9">
    <source>
        <dbReference type="ARBA" id="ARBA00022553"/>
    </source>
</evidence>
<dbReference type="GO" id="GO:0042593">
    <property type="term" value="P:glucose homeostasis"/>
    <property type="evidence" value="ECO:0007669"/>
    <property type="project" value="Ensembl"/>
</dbReference>
<dbReference type="InterPro" id="IPR000719">
    <property type="entry name" value="Prot_kinase_dom"/>
</dbReference>
<dbReference type="FunFam" id="1.10.510.10:FF:000245">
    <property type="entry name" value="serine/threonine-protein kinase STK11"/>
    <property type="match status" value="1"/>
</dbReference>
<evidence type="ECO:0000256" key="23">
    <source>
        <dbReference type="ARBA" id="ARBA00059640"/>
    </source>
</evidence>
<dbReference type="GO" id="GO:0030295">
    <property type="term" value="F:protein kinase activator activity"/>
    <property type="evidence" value="ECO:0007669"/>
    <property type="project" value="Ensembl"/>
</dbReference>
<dbReference type="PANTHER" id="PTHR24346:SF94">
    <property type="entry name" value="NON-SPECIFIC SERINE_THREONINE PROTEIN KINASE"/>
    <property type="match status" value="1"/>
</dbReference>
<dbReference type="GO" id="GO:0001894">
    <property type="term" value="P:tissue homeostasis"/>
    <property type="evidence" value="ECO:0007669"/>
    <property type="project" value="Ensembl"/>
</dbReference>
<dbReference type="GO" id="GO:0030010">
    <property type="term" value="P:establishment of cell polarity"/>
    <property type="evidence" value="ECO:0007669"/>
    <property type="project" value="Ensembl"/>
</dbReference>
<dbReference type="GO" id="GO:0005524">
    <property type="term" value="F:ATP binding"/>
    <property type="evidence" value="ECO:0007669"/>
    <property type="project" value="UniProtKB-UniRule"/>
</dbReference>
<evidence type="ECO:0000256" key="1">
    <source>
        <dbReference type="ARBA" id="ARBA00001936"/>
    </source>
</evidence>
<evidence type="ECO:0000256" key="7">
    <source>
        <dbReference type="ARBA" id="ARBA00022490"/>
    </source>
</evidence>
<dbReference type="GO" id="GO:0005654">
    <property type="term" value="C:nucleoplasm"/>
    <property type="evidence" value="ECO:0007669"/>
    <property type="project" value="Ensembl"/>
</dbReference>
<evidence type="ECO:0000256" key="25">
    <source>
        <dbReference type="PROSITE-ProRule" id="PRU10141"/>
    </source>
</evidence>
<evidence type="ECO:0000256" key="14">
    <source>
        <dbReference type="ARBA" id="ARBA00022763"/>
    </source>
</evidence>
<evidence type="ECO:0000256" key="12">
    <source>
        <dbReference type="ARBA" id="ARBA00022723"/>
    </source>
</evidence>
<dbReference type="GO" id="GO:0002039">
    <property type="term" value="F:p53 binding"/>
    <property type="evidence" value="ECO:0007669"/>
    <property type="project" value="Ensembl"/>
</dbReference>
<dbReference type="GO" id="GO:1900182">
    <property type="term" value="P:positive regulation of protein localization to nucleus"/>
    <property type="evidence" value="ECO:0007669"/>
    <property type="project" value="Ensembl"/>
</dbReference>
<dbReference type="PROSITE" id="PS00107">
    <property type="entry name" value="PROTEIN_KINASE_ATP"/>
    <property type="match status" value="1"/>
</dbReference>
<dbReference type="GO" id="GO:0007409">
    <property type="term" value="P:axonogenesis"/>
    <property type="evidence" value="ECO:0007669"/>
    <property type="project" value="Ensembl"/>
</dbReference>
<keyword evidence="20" id="KW-0131">Cell cycle</keyword>
<feature type="binding site" evidence="25">
    <location>
        <position position="78"/>
    </location>
    <ligand>
        <name>ATP</name>
        <dbReference type="ChEBI" id="CHEBI:30616"/>
    </ligand>
</feature>
<evidence type="ECO:0000256" key="16">
    <source>
        <dbReference type="ARBA" id="ARBA00022840"/>
    </source>
</evidence>
<evidence type="ECO:0000256" key="18">
    <source>
        <dbReference type="ARBA" id="ARBA00023211"/>
    </source>
</evidence>
<dbReference type="GO" id="GO:0090090">
    <property type="term" value="P:negative regulation of canonical Wnt signaling pathway"/>
    <property type="evidence" value="ECO:0007669"/>
    <property type="project" value="Ensembl"/>
</dbReference>
<dbReference type="GO" id="GO:0097484">
    <property type="term" value="P:dendrite extension"/>
    <property type="evidence" value="ECO:0007669"/>
    <property type="project" value="Ensembl"/>
</dbReference>
<dbReference type="GO" id="GO:0001944">
    <property type="term" value="P:vasculature development"/>
    <property type="evidence" value="ECO:0007669"/>
    <property type="project" value="Ensembl"/>
</dbReference>
<keyword evidence="15" id="KW-0418">Kinase</keyword>
<dbReference type="GO" id="GO:0070314">
    <property type="term" value="P:G1 to G0 transition"/>
    <property type="evidence" value="ECO:0007669"/>
    <property type="project" value="Ensembl"/>
</dbReference>
<evidence type="ECO:0000256" key="24">
    <source>
        <dbReference type="ARBA" id="ARBA00068788"/>
    </source>
</evidence>
<dbReference type="GO" id="GO:0050772">
    <property type="term" value="P:positive regulation of axonogenesis"/>
    <property type="evidence" value="ECO:0007669"/>
    <property type="project" value="Ensembl"/>
</dbReference>
<keyword evidence="7" id="KW-0963">Cytoplasm</keyword>
<dbReference type="Pfam" id="PF00069">
    <property type="entry name" value="Pkinase"/>
    <property type="match status" value="1"/>
</dbReference>
<dbReference type="FunFam" id="3.30.200.20:FF:000235">
    <property type="entry name" value="serine/threonine-protein kinase STK11"/>
    <property type="match status" value="1"/>
</dbReference>
<gene>
    <name evidence="29" type="primary">STK11</name>
</gene>
<dbReference type="GO" id="GO:1901610">
    <property type="term" value="P:positive regulation of vesicle transport along microtubule"/>
    <property type="evidence" value="ECO:0007669"/>
    <property type="project" value="Ensembl"/>
</dbReference>
<evidence type="ECO:0000256" key="17">
    <source>
        <dbReference type="ARBA" id="ARBA00022842"/>
    </source>
</evidence>
<keyword evidence="30" id="KW-1185">Reference proteome</keyword>
<keyword evidence="19" id="KW-0539">Nucleus</keyword>
<dbReference type="GO" id="GO:0010508">
    <property type="term" value="P:positive regulation of autophagy"/>
    <property type="evidence" value="ECO:0007669"/>
    <property type="project" value="Ensembl"/>
</dbReference>
<keyword evidence="17" id="KW-0460">Magnesium</keyword>
<evidence type="ECO:0000256" key="3">
    <source>
        <dbReference type="ARBA" id="ARBA00004123"/>
    </source>
</evidence>
<dbReference type="GO" id="GO:0045059">
    <property type="term" value="P:positive thymic T cell selection"/>
    <property type="evidence" value="ECO:0007669"/>
    <property type="project" value="Ensembl"/>
</dbReference>
<dbReference type="GO" id="GO:1902554">
    <property type="term" value="C:serine/threonine protein kinase complex"/>
    <property type="evidence" value="ECO:0007669"/>
    <property type="project" value="Ensembl"/>
</dbReference>
<dbReference type="GO" id="GO:0060767">
    <property type="term" value="P:epithelial cell proliferation involved in prostate gland development"/>
    <property type="evidence" value="ECO:0007669"/>
    <property type="project" value="Ensembl"/>
</dbReference>
<evidence type="ECO:0000259" key="28">
    <source>
        <dbReference type="PROSITE" id="PS50011"/>
    </source>
</evidence>
<dbReference type="GO" id="GO:0016020">
    <property type="term" value="C:membrane"/>
    <property type="evidence" value="ECO:0007669"/>
    <property type="project" value="Ensembl"/>
</dbReference>
<dbReference type="Proteomes" id="UP000675900">
    <property type="component" value="Unassembled WGS sequence"/>
</dbReference>
<comment type="catalytic activity">
    <reaction evidence="22">
        <text>L-seryl-[protein] + ATP = O-phospho-L-seryl-[protein] + ADP + H(+)</text>
        <dbReference type="Rhea" id="RHEA:17989"/>
        <dbReference type="Rhea" id="RHEA-COMP:9863"/>
        <dbReference type="Rhea" id="RHEA-COMP:11604"/>
        <dbReference type="ChEBI" id="CHEBI:15378"/>
        <dbReference type="ChEBI" id="CHEBI:29999"/>
        <dbReference type="ChEBI" id="CHEBI:30616"/>
        <dbReference type="ChEBI" id="CHEBI:83421"/>
        <dbReference type="ChEBI" id="CHEBI:456216"/>
        <dbReference type="EC" id="2.7.11.1"/>
    </reaction>
</comment>
<evidence type="ECO:0000313" key="30">
    <source>
        <dbReference type="Proteomes" id="UP000675900"/>
    </source>
</evidence>
<dbReference type="GO" id="GO:0004674">
    <property type="term" value="F:protein serine/threonine kinase activity"/>
    <property type="evidence" value="ECO:0007669"/>
    <property type="project" value="UniProtKB-KW"/>
</dbReference>
<evidence type="ECO:0000256" key="8">
    <source>
        <dbReference type="ARBA" id="ARBA00022527"/>
    </source>
</evidence>
<evidence type="ECO:0000256" key="10">
    <source>
        <dbReference type="ARBA" id="ARBA00022679"/>
    </source>
</evidence>
<reference evidence="29" key="1">
    <citation type="submission" date="2025-08" db="UniProtKB">
        <authorList>
            <consortium name="Ensembl"/>
        </authorList>
    </citation>
    <scope>IDENTIFICATION</scope>
</reference>
<evidence type="ECO:0000256" key="5">
    <source>
        <dbReference type="ARBA" id="ARBA00009985"/>
    </source>
</evidence>
<dbReference type="GO" id="GO:0006974">
    <property type="term" value="P:DNA damage response"/>
    <property type="evidence" value="ECO:0007669"/>
    <property type="project" value="UniProtKB-KW"/>
</dbReference>
<sequence length="401" mass="44614">MDVADPQQLGMFTEGELMSVGMDTFIHRIDSTEVIYQPRRKRAKLIGKYLMGDLLGEGSYGKVKEVLDSETLCRRAVKILKKKKLRRIPNGEANVKKSRKHLTHQAVVKAADRRYPDPRTYMVMEYCVCGMQEMLDSVPEKRFPVCQAHGYFCQLVDGLEYLHSQGIVHKDIKPGNLLLTTGGTLKISDLGVAEALHPFAEDDTCRTSQGSPAFQPPEIANGLDTFSGFKVDIWSAGVTLYNITTGLYPFEGDNIYKLFENIGKGDYTIPGDCGPPLSDLLRGRPALTFTPCTVLTCDFHSWFRKKHPPSEEPVPIPPSSDCKDRWRGMTVVPYLEDLHGCADDNGDEDLFDIEDDIVYTQDFTVPGQVPEEEASQNGQSRGPPRVVCVNGTESAQLSAKS</sequence>
<evidence type="ECO:0000256" key="4">
    <source>
        <dbReference type="ARBA" id="ARBA00004496"/>
    </source>
</evidence>
<dbReference type="AlphaFoldDB" id="A0A8C9K1Z7"/>
<dbReference type="GO" id="GO:0048814">
    <property type="term" value="P:regulation of dendrite morphogenesis"/>
    <property type="evidence" value="ECO:0007669"/>
    <property type="project" value="Ensembl"/>
</dbReference>
<dbReference type="Ensembl" id="ENSPTIT00000015951.1">
    <property type="protein sequence ID" value="ENSPTIP00000011940.1"/>
    <property type="gene ID" value="ENSPTIG00000012179.1"/>
</dbReference>
<dbReference type="EC" id="2.7.11.1" evidence="6"/>
<evidence type="ECO:0000256" key="13">
    <source>
        <dbReference type="ARBA" id="ARBA00022741"/>
    </source>
</evidence>
<comment type="cofactor">
    <cofactor evidence="1">
        <name>Mn(2+)</name>
        <dbReference type="ChEBI" id="CHEBI:29035"/>
    </cofactor>
</comment>
<dbReference type="GO" id="GO:0005829">
    <property type="term" value="C:cytosol"/>
    <property type="evidence" value="ECO:0007669"/>
    <property type="project" value="Ensembl"/>
</dbReference>
<keyword evidence="8 26" id="KW-0723">Serine/threonine-protein kinase</keyword>
<evidence type="ECO:0000256" key="20">
    <source>
        <dbReference type="ARBA" id="ARBA00023306"/>
    </source>
</evidence>
<evidence type="ECO:0000256" key="26">
    <source>
        <dbReference type="RuleBase" id="RU000304"/>
    </source>
</evidence>
<evidence type="ECO:0000256" key="11">
    <source>
        <dbReference type="ARBA" id="ARBA00022703"/>
    </source>
</evidence>